<feature type="domain" description="ABC3 transporter permease C-terminal" evidence="12">
    <location>
        <begin position="176"/>
        <end position="293"/>
    </location>
</feature>
<keyword evidence="4 10" id="KW-1003">Cell membrane</keyword>
<comment type="similarity">
    <text evidence="2 10">Belongs to the ABC-4 integral membrane protein family. FtsX subfamily.</text>
</comment>
<evidence type="ECO:0000259" key="13">
    <source>
        <dbReference type="Pfam" id="PF18075"/>
    </source>
</evidence>
<dbReference type="InterPro" id="IPR004513">
    <property type="entry name" value="FtsX"/>
</dbReference>
<evidence type="ECO:0000256" key="3">
    <source>
        <dbReference type="ARBA" id="ARBA00021907"/>
    </source>
</evidence>
<evidence type="ECO:0000256" key="1">
    <source>
        <dbReference type="ARBA" id="ARBA00004651"/>
    </source>
</evidence>
<dbReference type="Pfam" id="PF02687">
    <property type="entry name" value="FtsX"/>
    <property type="match status" value="1"/>
</dbReference>
<evidence type="ECO:0000256" key="5">
    <source>
        <dbReference type="ARBA" id="ARBA00022618"/>
    </source>
</evidence>
<dbReference type="Proteomes" id="UP000580568">
    <property type="component" value="Unassembled WGS sequence"/>
</dbReference>
<evidence type="ECO:0000256" key="11">
    <source>
        <dbReference type="SAM" id="Phobius"/>
    </source>
</evidence>
<dbReference type="InterPro" id="IPR003838">
    <property type="entry name" value="ABC3_permease_C"/>
</dbReference>
<evidence type="ECO:0000313" key="15">
    <source>
        <dbReference type="Proteomes" id="UP000580568"/>
    </source>
</evidence>
<keyword evidence="7 11" id="KW-1133">Transmembrane helix</keyword>
<evidence type="ECO:0000256" key="7">
    <source>
        <dbReference type="ARBA" id="ARBA00022989"/>
    </source>
</evidence>
<proteinExistence type="inferred from homology"/>
<feature type="domain" description="FtsX extracellular" evidence="13">
    <location>
        <begin position="59"/>
        <end position="154"/>
    </location>
</feature>
<gene>
    <name evidence="14" type="ORF">bsdtw1_00047</name>
</gene>
<dbReference type="PIRSF" id="PIRSF003097">
    <property type="entry name" value="FtsX"/>
    <property type="match status" value="1"/>
</dbReference>
<organism evidence="14 15">
    <name type="scientific">Clostridium fungisolvens</name>
    <dbReference type="NCBI Taxonomy" id="1604897"/>
    <lineage>
        <taxon>Bacteria</taxon>
        <taxon>Bacillati</taxon>
        <taxon>Bacillota</taxon>
        <taxon>Clostridia</taxon>
        <taxon>Eubacteriales</taxon>
        <taxon>Clostridiaceae</taxon>
        <taxon>Clostridium</taxon>
    </lineage>
</organism>
<dbReference type="InterPro" id="IPR040690">
    <property type="entry name" value="FtsX_ECD"/>
</dbReference>
<evidence type="ECO:0000256" key="2">
    <source>
        <dbReference type="ARBA" id="ARBA00007379"/>
    </source>
</evidence>
<sequence length="297" mass="33337">MKISTIKYFISDAFRSLRRNRTISIASMATVLATLFVFGVFMLTALNINNAVNSVESKVQIKVFLVKDINLSDQRDIEVKLRATEGVKDVTYESKEEALDNFKKQLKDNADLLTGYDDDKSNPLPSSYIVELDKPEYAQTVINQVKSMTGVESIGNDQDLINKIAAFSKTVRWVGIVIFVVLIGVSLFLIMNTIKLTVYSRRREVGIMKFVGATDWFIRWPFILEGVVIGIVGAVLSNVLLFFAYKEIYAKITTQLITVNLINPAYVFSMMSWQFVLSGALIGTLASIIALRKFLVV</sequence>
<name>A0A6V8SAA2_9CLOT</name>
<feature type="transmembrane region" description="Helical" evidence="11">
    <location>
        <begin position="265"/>
        <end position="291"/>
    </location>
</feature>
<evidence type="ECO:0000256" key="6">
    <source>
        <dbReference type="ARBA" id="ARBA00022692"/>
    </source>
</evidence>
<evidence type="ECO:0000256" key="10">
    <source>
        <dbReference type="PIRNR" id="PIRNR003097"/>
    </source>
</evidence>
<reference evidence="14 15" key="1">
    <citation type="submission" date="2020-07" db="EMBL/GenBank/DDBJ databases">
        <title>A new beta-1,3-glucan-decomposing anaerobic bacterium isolated from anoxic soil subjected to biological soil disinfestation.</title>
        <authorList>
            <person name="Ueki A."/>
            <person name="Tonouchi A."/>
        </authorList>
    </citation>
    <scope>NUCLEOTIDE SEQUENCE [LARGE SCALE GENOMIC DNA]</scope>
    <source>
        <strain evidence="14 15">TW1</strain>
    </source>
</reference>
<dbReference type="RefSeq" id="WP_183275601.1">
    <property type="nucleotide sequence ID" value="NZ_BLZR01000001.1"/>
</dbReference>
<keyword evidence="5 10" id="KW-0132">Cell division</keyword>
<keyword evidence="6 11" id="KW-0812">Transmembrane</keyword>
<feature type="transmembrane region" description="Helical" evidence="11">
    <location>
        <begin position="21"/>
        <end position="46"/>
    </location>
</feature>
<dbReference type="PANTHER" id="PTHR47755">
    <property type="entry name" value="CELL DIVISION PROTEIN FTSX"/>
    <property type="match status" value="1"/>
</dbReference>
<dbReference type="EMBL" id="BLZR01000001">
    <property type="protein sequence ID" value="GFP74010.1"/>
    <property type="molecule type" value="Genomic_DNA"/>
</dbReference>
<dbReference type="Pfam" id="PF18075">
    <property type="entry name" value="FtsX_ECD"/>
    <property type="match status" value="1"/>
</dbReference>
<comment type="function">
    <text evidence="10">Part of the ABC transporter FtsEX involved in asymmetric cellular division facilitating the initiation of sporulation.</text>
</comment>
<evidence type="ECO:0000256" key="8">
    <source>
        <dbReference type="ARBA" id="ARBA00023136"/>
    </source>
</evidence>
<dbReference type="AlphaFoldDB" id="A0A6V8SAA2"/>
<feature type="transmembrane region" description="Helical" evidence="11">
    <location>
        <begin position="173"/>
        <end position="199"/>
    </location>
</feature>
<evidence type="ECO:0000313" key="14">
    <source>
        <dbReference type="EMBL" id="GFP74010.1"/>
    </source>
</evidence>
<keyword evidence="8 10" id="KW-0472">Membrane</keyword>
<evidence type="ECO:0000256" key="9">
    <source>
        <dbReference type="ARBA" id="ARBA00023306"/>
    </source>
</evidence>
<dbReference type="Gene3D" id="3.30.70.3040">
    <property type="match status" value="1"/>
</dbReference>
<protein>
    <recommendedName>
        <fullName evidence="3 10">Cell division protein FtsX</fullName>
    </recommendedName>
</protein>
<dbReference type="GO" id="GO:0051301">
    <property type="term" value="P:cell division"/>
    <property type="evidence" value="ECO:0007669"/>
    <property type="project" value="UniProtKB-KW"/>
</dbReference>
<comment type="subcellular location">
    <subcellularLocation>
        <location evidence="1">Cell membrane</location>
        <topology evidence="1">Multi-pass membrane protein</topology>
    </subcellularLocation>
</comment>
<keyword evidence="9 10" id="KW-0131">Cell cycle</keyword>
<evidence type="ECO:0000256" key="4">
    <source>
        <dbReference type="ARBA" id="ARBA00022475"/>
    </source>
</evidence>
<accession>A0A6V8SAA2</accession>
<dbReference type="GO" id="GO:0005886">
    <property type="term" value="C:plasma membrane"/>
    <property type="evidence" value="ECO:0007669"/>
    <property type="project" value="UniProtKB-SubCell"/>
</dbReference>
<dbReference type="NCBIfam" id="NF038347">
    <property type="entry name" value="FtsX_Gpos"/>
    <property type="match status" value="1"/>
</dbReference>
<keyword evidence="15" id="KW-1185">Reference proteome</keyword>
<dbReference type="PANTHER" id="PTHR47755:SF1">
    <property type="entry name" value="CELL DIVISION PROTEIN FTSX"/>
    <property type="match status" value="1"/>
</dbReference>
<comment type="caution">
    <text evidence="14">The sequence shown here is derived from an EMBL/GenBank/DDBJ whole genome shotgun (WGS) entry which is preliminary data.</text>
</comment>
<evidence type="ECO:0000259" key="12">
    <source>
        <dbReference type="Pfam" id="PF02687"/>
    </source>
</evidence>
<feature type="transmembrane region" description="Helical" evidence="11">
    <location>
        <begin position="220"/>
        <end position="245"/>
    </location>
</feature>
<dbReference type="InterPro" id="IPR058204">
    <property type="entry name" value="FtsX_firmicutes-type"/>
</dbReference>